<accession>A0A1J1HZW9</accession>
<proteinExistence type="predicted"/>
<dbReference type="EMBL" id="CVRI01000035">
    <property type="protein sequence ID" value="CRK92860.1"/>
    <property type="molecule type" value="Genomic_DNA"/>
</dbReference>
<reference evidence="1 2" key="1">
    <citation type="submission" date="2015-04" db="EMBL/GenBank/DDBJ databases">
        <authorList>
            <person name="Syromyatnikov M.Y."/>
            <person name="Popov V.N."/>
        </authorList>
    </citation>
    <scope>NUCLEOTIDE SEQUENCE [LARGE SCALE GENOMIC DNA]</scope>
</reference>
<gene>
    <name evidence="1" type="ORF">CLUMA_CG006442</name>
</gene>
<sequence>METLKEAKTLLGCFIMKFDFNEYVSKIFPLTRSLDMRRICTHDEISSFVTTRNLAEADKKEKLFFYRPL</sequence>
<dbReference type="Proteomes" id="UP000183832">
    <property type="component" value="Unassembled WGS sequence"/>
</dbReference>
<organism evidence="1 2">
    <name type="scientific">Clunio marinus</name>
    <dbReference type="NCBI Taxonomy" id="568069"/>
    <lineage>
        <taxon>Eukaryota</taxon>
        <taxon>Metazoa</taxon>
        <taxon>Ecdysozoa</taxon>
        <taxon>Arthropoda</taxon>
        <taxon>Hexapoda</taxon>
        <taxon>Insecta</taxon>
        <taxon>Pterygota</taxon>
        <taxon>Neoptera</taxon>
        <taxon>Endopterygota</taxon>
        <taxon>Diptera</taxon>
        <taxon>Nematocera</taxon>
        <taxon>Chironomoidea</taxon>
        <taxon>Chironomidae</taxon>
        <taxon>Clunio</taxon>
    </lineage>
</organism>
<name>A0A1J1HZW9_9DIPT</name>
<evidence type="ECO:0000313" key="2">
    <source>
        <dbReference type="Proteomes" id="UP000183832"/>
    </source>
</evidence>
<dbReference type="AlphaFoldDB" id="A0A1J1HZW9"/>
<keyword evidence="2" id="KW-1185">Reference proteome</keyword>
<evidence type="ECO:0000313" key="1">
    <source>
        <dbReference type="EMBL" id="CRK92860.1"/>
    </source>
</evidence>
<protein>
    <submittedName>
        <fullName evidence="1">CLUMA_CG006442, isoform A</fullName>
    </submittedName>
</protein>